<dbReference type="Proteomes" id="UP000257109">
    <property type="component" value="Unassembled WGS sequence"/>
</dbReference>
<evidence type="ECO:0000313" key="2">
    <source>
        <dbReference type="EMBL" id="RDX85939.1"/>
    </source>
</evidence>
<comment type="caution">
    <text evidence="2">The sequence shown here is derived from an EMBL/GenBank/DDBJ whole genome shotgun (WGS) entry which is preliminary data.</text>
</comment>
<gene>
    <name evidence="2" type="ORF">CR513_32810</name>
</gene>
<feature type="non-terminal residue" evidence="2">
    <location>
        <position position="1"/>
    </location>
</feature>
<dbReference type="EMBL" id="QJKJ01006655">
    <property type="protein sequence ID" value="RDX85939.1"/>
    <property type="molecule type" value="Genomic_DNA"/>
</dbReference>
<evidence type="ECO:0000313" key="3">
    <source>
        <dbReference type="Proteomes" id="UP000257109"/>
    </source>
</evidence>
<proteinExistence type="predicted"/>
<feature type="region of interest" description="Disordered" evidence="1">
    <location>
        <begin position="1"/>
        <end position="38"/>
    </location>
</feature>
<dbReference type="AlphaFoldDB" id="A0A371G5T8"/>
<protein>
    <submittedName>
        <fullName evidence="2">Uncharacterized protein</fullName>
    </submittedName>
</protein>
<evidence type="ECO:0000256" key="1">
    <source>
        <dbReference type="SAM" id="MobiDB-lite"/>
    </source>
</evidence>
<keyword evidence="3" id="KW-1185">Reference proteome</keyword>
<name>A0A371G5T8_MUCPR</name>
<organism evidence="2 3">
    <name type="scientific">Mucuna pruriens</name>
    <name type="common">Velvet bean</name>
    <name type="synonym">Dolichos pruriens</name>
    <dbReference type="NCBI Taxonomy" id="157652"/>
    <lineage>
        <taxon>Eukaryota</taxon>
        <taxon>Viridiplantae</taxon>
        <taxon>Streptophyta</taxon>
        <taxon>Embryophyta</taxon>
        <taxon>Tracheophyta</taxon>
        <taxon>Spermatophyta</taxon>
        <taxon>Magnoliopsida</taxon>
        <taxon>eudicotyledons</taxon>
        <taxon>Gunneridae</taxon>
        <taxon>Pentapetalae</taxon>
        <taxon>rosids</taxon>
        <taxon>fabids</taxon>
        <taxon>Fabales</taxon>
        <taxon>Fabaceae</taxon>
        <taxon>Papilionoideae</taxon>
        <taxon>50 kb inversion clade</taxon>
        <taxon>NPAAA clade</taxon>
        <taxon>indigoferoid/millettioid clade</taxon>
        <taxon>Phaseoleae</taxon>
        <taxon>Mucuna</taxon>
    </lineage>
</organism>
<reference evidence="2" key="1">
    <citation type="submission" date="2018-05" db="EMBL/GenBank/DDBJ databases">
        <title>Draft genome of Mucuna pruriens seed.</title>
        <authorList>
            <person name="Nnadi N.E."/>
            <person name="Vos R."/>
            <person name="Hasami M.H."/>
            <person name="Devisetty U.K."/>
            <person name="Aguiy J.C."/>
        </authorList>
    </citation>
    <scope>NUCLEOTIDE SEQUENCE [LARGE SCALE GENOMIC DNA]</scope>
    <source>
        <strain evidence="2">JCA_2017</strain>
    </source>
</reference>
<accession>A0A371G5T8</accession>
<sequence length="103" mass="11598">MKNRRAQSVLESKLPRAKSHRVGQLKSRTTNDAFPLHSPPIELKSLSGGEIVASLKATQEGNRVTIVGPSRNKSLNLYEEARPIRQQQRRMNLTILDVVKKDI</sequence>